<dbReference type="Gene3D" id="3.20.20.150">
    <property type="entry name" value="Divalent-metal-dependent TIM barrel enzymes"/>
    <property type="match status" value="1"/>
</dbReference>
<gene>
    <name evidence="3" type="ORF">HQM25_01285</name>
</gene>
<dbReference type="InterPro" id="IPR013022">
    <property type="entry name" value="Xyl_isomerase-like_TIM-brl"/>
</dbReference>
<organism evidence="3 4">
    <name type="scientific">Microbacterium hominis</name>
    <dbReference type="NCBI Taxonomy" id="162426"/>
    <lineage>
        <taxon>Bacteria</taxon>
        <taxon>Bacillati</taxon>
        <taxon>Actinomycetota</taxon>
        <taxon>Actinomycetes</taxon>
        <taxon>Micrococcales</taxon>
        <taxon>Microbacteriaceae</taxon>
        <taxon>Microbacterium</taxon>
    </lineage>
</organism>
<dbReference type="Pfam" id="PF01261">
    <property type="entry name" value="AP_endonuc_2"/>
    <property type="match status" value="1"/>
</dbReference>
<dbReference type="PANTHER" id="PTHR12110:SF41">
    <property type="entry name" value="INOSOSE DEHYDRATASE"/>
    <property type="match status" value="1"/>
</dbReference>
<dbReference type="InterPro" id="IPR050312">
    <property type="entry name" value="IolE/XylAMocC-like"/>
</dbReference>
<protein>
    <submittedName>
        <fullName evidence="3">Sugar phosphate isomerase/epimerase</fullName>
    </submittedName>
</protein>
<reference evidence="3 4" key="1">
    <citation type="submission" date="2020-05" db="EMBL/GenBank/DDBJ databases">
        <title>Strain PA2F3 complete genome.</title>
        <authorList>
            <person name="Kim Y.-S."/>
            <person name="Kim S.-J."/>
            <person name="Jung H.-k."/>
            <person name="Kim S.-E."/>
            <person name="Kim K.-H."/>
        </authorList>
    </citation>
    <scope>NUCLEOTIDE SEQUENCE [LARGE SCALE GENOMIC DNA]</scope>
    <source>
        <strain evidence="3 4">PA2F3</strain>
    </source>
</reference>
<proteinExistence type="predicted"/>
<feature type="domain" description="Xylose isomerase-like TIM barrel" evidence="2">
    <location>
        <begin position="25"/>
        <end position="258"/>
    </location>
</feature>
<keyword evidence="3" id="KW-0413">Isomerase</keyword>
<dbReference type="AlphaFoldDB" id="A0A7D4QB48"/>
<dbReference type="RefSeq" id="WP_172988557.1">
    <property type="nucleotide sequence ID" value="NZ_CP054038.1"/>
</dbReference>
<name>A0A7D4QB48_9MICO</name>
<dbReference type="SUPFAM" id="SSF51658">
    <property type="entry name" value="Xylose isomerase-like"/>
    <property type="match status" value="1"/>
</dbReference>
<dbReference type="GO" id="GO:0016853">
    <property type="term" value="F:isomerase activity"/>
    <property type="evidence" value="ECO:0007669"/>
    <property type="project" value="UniProtKB-KW"/>
</dbReference>
<dbReference type="InterPro" id="IPR036237">
    <property type="entry name" value="Xyl_isomerase-like_sf"/>
</dbReference>
<keyword evidence="1" id="KW-0119">Carbohydrate metabolism</keyword>
<evidence type="ECO:0000256" key="1">
    <source>
        <dbReference type="ARBA" id="ARBA00023277"/>
    </source>
</evidence>
<dbReference type="PANTHER" id="PTHR12110">
    <property type="entry name" value="HYDROXYPYRUVATE ISOMERASE"/>
    <property type="match status" value="1"/>
</dbReference>
<dbReference type="EMBL" id="CP054038">
    <property type="protein sequence ID" value="QKJ18177.1"/>
    <property type="molecule type" value="Genomic_DNA"/>
</dbReference>
<dbReference type="Proteomes" id="UP000502498">
    <property type="component" value="Chromosome"/>
</dbReference>
<sequence length="297" mass="32449">MTRIGVQAMMLKESFATDGVFETLKQVSEIGYSAFEISQVPMTPENVDELDRARQELGVEMAALSAMLTAPPGMTAESLTDDFDKIVADCRRLDATKLRIGMLPFDAMASLDRVRAFCDATEEIAGRLADHGIGLYYHNHHIEFAKYDGRYMLDIIADRAPSVGLEIDVHWVQRGGLDPVSTLRKYGERVTMVHLKDYRIGQLPPSAFEALGKGDFPGFMAAFTGVVQFAEVGEGNLDFAGIIEESKAIGAEYLLVEQDDLYGRTPLECLQTSYDNLVALGYADLFGAPALAATAGS</sequence>
<evidence type="ECO:0000313" key="3">
    <source>
        <dbReference type="EMBL" id="QKJ18177.1"/>
    </source>
</evidence>
<evidence type="ECO:0000259" key="2">
    <source>
        <dbReference type="Pfam" id="PF01261"/>
    </source>
</evidence>
<accession>A0A7D4QB48</accession>
<evidence type="ECO:0000313" key="4">
    <source>
        <dbReference type="Proteomes" id="UP000502498"/>
    </source>
</evidence>